<protein>
    <submittedName>
        <fullName evidence="2">Uncharacterized protein</fullName>
    </submittedName>
</protein>
<accession>A0A107ENN7</accession>
<evidence type="ECO:0000256" key="1">
    <source>
        <dbReference type="SAM" id="MobiDB-lite"/>
    </source>
</evidence>
<evidence type="ECO:0000313" key="3">
    <source>
        <dbReference type="Proteomes" id="UP000062998"/>
    </source>
</evidence>
<evidence type="ECO:0000313" key="2">
    <source>
        <dbReference type="EMBL" id="KWD96369.1"/>
    </source>
</evidence>
<proteinExistence type="predicted"/>
<dbReference type="OrthoDB" id="9135718at2"/>
<comment type="caution">
    <text evidence="2">The sequence shown here is derived from an EMBL/GenBank/DDBJ whole genome shotgun (WGS) entry which is preliminary data.</text>
</comment>
<dbReference type="AlphaFoldDB" id="A0A107ENN7"/>
<gene>
    <name evidence="2" type="ORF">WL73_23235</name>
</gene>
<dbReference type="Proteomes" id="UP000062998">
    <property type="component" value="Unassembled WGS sequence"/>
</dbReference>
<reference evidence="2 3" key="1">
    <citation type="submission" date="2015-11" db="EMBL/GenBank/DDBJ databases">
        <title>Expanding the genomic diversity of Burkholderia species for the development of highly accurate diagnostics.</title>
        <authorList>
            <person name="Sahl J."/>
            <person name="Keim P."/>
            <person name="Wagner D."/>
        </authorList>
    </citation>
    <scope>NUCLEOTIDE SEQUENCE [LARGE SCALE GENOMIC DNA]</scope>
    <source>
        <strain evidence="2 3">MSMB2167WGS</strain>
    </source>
</reference>
<name>A0A107ENN7_9BURK</name>
<organism evidence="2 3">
    <name type="scientific">Burkholderia ubonensis</name>
    <dbReference type="NCBI Taxonomy" id="101571"/>
    <lineage>
        <taxon>Bacteria</taxon>
        <taxon>Pseudomonadati</taxon>
        <taxon>Pseudomonadota</taxon>
        <taxon>Betaproteobacteria</taxon>
        <taxon>Burkholderiales</taxon>
        <taxon>Burkholderiaceae</taxon>
        <taxon>Burkholderia</taxon>
        <taxon>Burkholderia cepacia complex</taxon>
    </lineage>
</organism>
<dbReference type="EMBL" id="LPIX01000092">
    <property type="protein sequence ID" value="KWD96369.1"/>
    <property type="molecule type" value="Genomic_DNA"/>
</dbReference>
<sequence length="177" mass="19748">MKAKAREYTDRRLRGLVADLATRRLDDIEAIWRALSESERDQLRPLLEEAASLLPDAKQEFASVLSLTPPPGDHRPDTSGQPSVAAERLIGHWPDSLLVLLLGSLDTEQRMRCLAARPEWRQHPTSTLAPRAREALMRAAVSAVQALPPDVVDCNTSSEAPKTWKQRLSNPFRRSLG</sequence>
<dbReference type="RefSeq" id="WP_060326590.1">
    <property type="nucleotide sequence ID" value="NZ_LPIU01000025.1"/>
</dbReference>
<feature type="region of interest" description="Disordered" evidence="1">
    <location>
        <begin position="156"/>
        <end position="177"/>
    </location>
</feature>